<evidence type="ECO:0000313" key="5">
    <source>
        <dbReference type="Proteomes" id="UP000296733"/>
    </source>
</evidence>
<sequence length="187" mass="21355">MSAEFSEGPMSGTRAGLDIRCGDVASAYRDEPRRGAGATDVRQAATDVRRADITDDRRASAIHRRRPTDRDDCGSTASHRAPLDSVDVTLQASTLLDLVVELQRENERMREKAKRLERENTRLARQLDRRGREQQYVLDQYEHRLKEANQELEAERERSGAETRPGRLVDALVSRATPDERPEFLRR</sequence>
<feature type="region of interest" description="Disordered" evidence="1">
    <location>
        <begin position="148"/>
        <end position="187"/>
    </location>
</feature>
<feature type="compositionally biased region" description="Basic and acidic residues" evidence="1">
    <location>
        <begin position="47"/>
        <end position="59"/>
    </location>
</feature>
<feature type="compositionally biased region" description="Basic and acidic residues" evidence="1">
    <location>
        <begin position="177"/>
        <end position="187"/>
    </location>
</feature>
<feature type="region of interest" description="Disordered" evidence="1">
    <location>
        <begin position="29"/>
        <end position="80"/>
    </location>
</feature>
<evidence type="ECO:0000256" key="1">
    <source>
        <dbReference type="SAM" id="MobiDB-lite"/>
    </source>
</evidence>
<proteinExistence type="predicted"/>
<gene>
    <name evidence="2" type="ORF">DV707_00295</name>
    <name evidence="3" type="ORF">SAMN04488133_1501</name>
</gene>
<evidence type="ECO:0000313" key="2">
    <source>
        <dbReference type="EMBL" id="QCC46247.1"/>
    </source>
</evidence>
<reference evidence="2 5" key="2">
    <citation type="journal article" date="2019" name="Nat. Commun.">
        <title>A new type of DNA phosphorothioation-based antiviral system in archaea.</title>
        <authorList>
            <person name="Xiong L."/>
            <person name="Liu S."/>
            <person name="Chen S."/>
            <person name="Xiao Y."/>
            <person name="Zhu B."/>
            <person name="Gao Y."/>
            <person name="Zhang Y."/>
            <person name="Chen B."/>
            <person name="Luo J."/>
            <person name="Deng Z."/>
            <person name="Chen X."/>
            <person name="Wang L."/>
            <person name="Chen S."/>
        </authorList>
    </citation>
    <scope>NUCLEOTIDE SEQUENCE [LARGE SCALE GENOMIC DNA]</scope>
    <source>
        <strain evidence="2 5">CGMCC 1.10331</strain>
    </source>
</reference>
<organism evidence="3 4">
    <name type="scientific">Halobellus limi</name>
    <dbReference type="NCBI Taxonomy" id="699433"/>
    <lineage>
        <taxon>Archaea</taxon>
        <taxon>Methanobacteriati</taxon>
        <taxon>Methanobacteriota</taxon>
        <taxon>Stenosarchaea group</taxon>
        <taxon>Halobacteria</taxon>
        <taxon>Halobacteriales</taxon>
        <taxon>Haloferacaceae</taxon>
        <taxon>Halobellus</taxon>
    </lineage>
</organism>
<evidence type="ECO:0000313" key="4">
    <source>
        <dbReference type="Proteomes" id="UP000236740"/>
    </source>
</evidence>
<dbReference type="Proteomes" id="UP000236740">
    <property type="component" value="Unassembled WGS sequence"/>
</dbReference>
<evidence type="ECO:0000313" key="3">
    <source>
        <dbReference type="EMBL" id="SEG06955.1"/>
    </source>
</evidence>
<dbReference type="EMBL" id="CP031311">
    <property type="protein sequence ID" value="QCC46247.1"/>
    <property type="molecule type" value="Genomic_DNA"/>
</dbReference>
<dbReference type="EMBL" id="FNVN01000001">
    <property type="protein sequence ID" value="SEG06955.1"/>
    <property type="molecule type" value="Genomic_DNA"/>
</dbReference>
<name>A0A1H5X666_9EURY</name>
<dbReference type="AlphaFoldDB" id="A0A1H5X666"/>
<accession>A0A1H5X666</accession>
<dbReference type="KEGG" id="hlm:DV707_00295"/>
<keyword evidence="4" id="KW-1185">Reference proteome</keyword>
<protein>
    <submittedName>
        <fullName evidence="3">Uncharacterized protein</fullName>
    </submittedName>
</protein>
<feature type="compositionally biased region" description="Basic and acidic residues" evidence="1">
    <location>
        <begin position="148"/>
        <end position="167"/>
    </location>
</feature>
<dbReference type="Proteomes" id="UP000296733">
    <property type="component" value="Chromosome"/>
</dbReference>
<reference evidence="3 4" key="1">
    <citation type="submission" date="2016-10" db="EMBL/GenBank/DDBJ databases">
        <authorList>
            <person name="de Groot N.N."/>
        </authorList>
    </citation>
    <scope>NUCLEOTIDE SEQUENCE [LARGE SCALE GENOMIC DNA]</scope>
    <source>
        <strain evidence="3 4">CGMCC 1.10331</strain>
    </source>
</reference>